<evidence type="ECO:0000256" key="1">
    <source>
        <dbReference type="ARBA" id="ARBA00010233"/>
    </source>
</evidence>
<dbReference type="Gene3D" id="3.50.30.60">
    <property type="entry name" value="LD-carboxypeptidase A C-terminal domain-like"/>
    <property type="match status" value="1"/>
</dbReference>
<keyword evidence="3" id="KW-0645">Protease</keyword>
<evidence type="ECO:0000256" key="5">
    <source>
        <dbReference type="ARBA" id="ARBA00022825"/>
    </source>
</evidence>
<dbReference type="CDD" id="cd07025">
    <property type="entry name" value="Peptidase_S66"/>
    <property type="match status" value="1"/>
</dbReference>
<keyword evidence="2" id="KW-0121">Carboxypeptidase</keyword>
<dbReference type="InterPro" id="IPR003507">
    <property type="entry name" value="S66_fam"/>
</dbReference>
<evidence type="ECO:0000256" key="6">
    <source>
        <dbReference type="PIRSR" id="PIRSR028757-1"/>
    </source>
</evidence>
<evidence type="ECO:0000259" key="7">
    <source>
        <dbReference type="Pfam" id="PF02016"/>
    </source>
</evidence>
<dbReference type="InterPro" id="IPR027461">
    <property type="entry name" value="Carboxypeptidase_A_C_sf"/>
</dbReference>
<evidence type="ECO:0000313" key="10">
    <source>
        <dbReference type="Proteomes" id="UP000679179"/>
    </source>
</evidence>
<dbReference type="Pfam" id="PF17676">
    <property type="entry name" value="Peptidase_S66C"/>
    <property type="match status" value="1"/>
</dbReference>
<dbReference type="Pfam" id="PF02016">
    <property type="entry name" value="Peptidase_S66"/>
    <property type="match status" value="1"/>
</dbReference>
<comment type="caution">
    <text evidence="9">The sequence shown here is derived from an EMBL/GenBank/DDBJ whole genome shotgun (WGS) entry which is preliminary data.</text>
</comment>
<dbReference type="EMBL" id="BOPZ01000026">
    <property type="protein sequence ID" value="GIM30019.1"/>
    <property type="molecule type" value="Genomic_DNA"/>
</dbReference>
<dbReference type="InterPro" id="IPR027478">
    <property type="entry name" value="LdcA_N"/>
</dbReference>
<feature type="active site" description="Charge relay system" evidence="6">
    <location>
        <position position="276"/>
    </location>
</feature>
<dbReference type="InterPro" id="IPR029062">
    <property type="entry name" value="Class_I_gatase-like"/>
</dbReference>
<dbReference type="PIRSF" id="PIRSF028757">
    <property type="entry name" value="LD-carboxypeptidase"/>
    <property type="match status" value="1"/>
</dbReference>
<keyword evidence="5" id="KW-0720">Serine protease</keyword>
<proteinExistence type="inferred from homology"/>
<sequence length="306" mass="34692">MLLGKKLSFGDTIGIIAPASCDDFDIIEKKIKDFKNLGFKVKIGDHLYDKKGYFAGDDRQRAADLMNMFKDDTVTAIICFRGGYGTMRILPYLDLNIIKKNPKIVCGYSDITILLNYLYKQLGFITFHGPMIKSNFEEENTRESFISALIKGNKGYKIDLNGYSQIEMLNPNNIKGVLVGGNLSLICSSLGTPFEIETKNKILIIEEVNEKIYAIDRMLTQLLMANKLQCCKGFILGYFTPNKEDKTIDNFTITEVIKDRILTLNKPTILNFPFGHEYPNLTIPIGIEVTFDFTNKKINIPHPVVR</sequence>
<keyword evidence="10" id="KW-1185">Reference proteome</keyword>
<organism evidence="9 10">
    <name type="scientific">Clostridium polyendosporum</name>
    <dbReference type="NCBI Taxonomy" id="69208"/>
    <lineage>
        <taxon>Bacteria</taxon>
        <taxon>Bacillati</taxon>
        <taxon>Bacillota</taxon>
        <taxon>Clostridia</taxon>
        <taxon>Eubacteriales</taxon>
        <taxon>Clostridiaceae</taxon>
        <taxon>Clostridium</taxon>
    </lineage>
</organism>
<dbReference type="GO" id="GO:0008236">
    <property type="term" value="F:serine-type peptidase activity"/>
    <property type="evidence" value="ECO:0007669"/>
    <property type="project" value="UniProtKB-KW"/>
</dbReference>
<dbReference type="SUPFAM" id="SSF52317">
    <property type="entry name" value="Class I glutamine amidotransferase-like"/>
    <property type="match status" value="1"/>
</dbReference>
<evidence type="ECO:0000313" key="9">
    <source>
        <dbReference type="EMBL" id="GIM30019.1"/>
    </source>
</evidence>
<reference evidence="9" key="1">
    <citation type="submission" date="2021-03" db="EMBL/GenBank/DDBJ databases">
        <title>Taxonomic study of Clostridium polyendosporum from meadow-gley soil under rice.</title>
        <authorList>
            <person name="Kobayashi H."/>
            <person name="Tanizawa Y."/>
            <person name="Yagura M."/>
        </authorList>
    </citation>
    <scope>NUCLEOTIDE SEQUENCE</scope>
    <source>
        <strain evidence="9">JCM 30710</strain>
    </source>
</reference>
<feature type="domain" description="LD-carboxypeptidase N-terminal" evidence="7">
    <location>
        <begin position="13"/>
        <end position="129"/>
    </location>
</feature>
<feature type="domain" description="LD-carboxypeptidase C-terminal" evidence="8">
    <location>
        <begin position="175"/>
        <end position="290"/>
    </location>
</feature>
<gene>
    <name evidence="9" type="ORF">CPJCM30710_26850</name>
</gene>
<keyword evidence="4" id="KW-0378">Hydrolase</keyword>
<dbReference type="GO" id="GO:0006508">
    <property type="term" value="P:proteolysis"/>
    <property type="evidence" value="ECO:0007669"/>
    <property type="project" value="UniProtKB-KW"/>
</dbReference>
<dbReference type="RefSeq" id="WP_212904703.1">
    <property type="nucleotide sequence ID" value="NZ_BOPZ01000026.1"/>
</dbReference>
<feature type="active site" description="Charge relay system" evidence="6">
    <location>
        <position position="206"/>
    </location>
</feature>
<dbReference type="InterPro" id="IPR040449">
    <property type="entry name" value="Peptidase_S66_N"/>
</dbReference>
<dbReference type="PANTHER" id="PTHR30237">
    <property type="entry name" value="MURAMOYLTETRAPEPTIDE CARBOXYPEPTIDASE"/>
    <property type="match status" value="1"/>
</dbReference>
<accession>A0A919S224</accession>
<dbReference type="Gene3D" id="3.40.50.10740">
    <property type="entry name" value="Class I glutamine amidotransferase-like"/>
    <property type="match status" value="1"/>
</dbReference>
<dbReference type="InterPro" id="IPR040921">
    <property type="entry name" value="Peptidase_S66C"/>
</dbReference>
<feature type="active site" description="Nucleophile" evidence="6">
    <location>
        <position position="109"/>
    </location>
</feature>
<evidence type="ECO:0000259" key="8">
    <source>
        <dbReference type="Pfam" id="PF17676"/>
    </source>
</evidence>
<name>A0A919S224_9CLOT</name>
<dbReference type="AlphaFoldDB" id="A0A919S224"/>
<evidence type="ECO:0000256" key="3">
    <source>
        <dbReference type="ARBA" id="ARBA00022670"/>
    </source>
</evidence>
<evidence type="ECO:0000256" key="2">
    <source>
        <dbReference type="ARBA" id="ARBA00022645"/>
    </source>
</evidence>
<dbReference type="PANTHER" id="PTHR30237:SF2">
    <property type="entry name" value="MUREIN TETRAPEPTIDE CARBOXYPEPTIDASE"/>
    <property type="match status" value="1"/>
</dbReference>
<dbReference type="Proteomes" id="UP000679179">
    <property type="component" value="Unassembled WGS sequence"/>
</dbReference>
<dbReference type="GO" id="GO:0004180">
    <property type="term" value="F:carboxypeptidase activity"/>
    <property type="evidence" value="ECO:0007669"/>
    <property type="project" value="UniProtKB-KW"/>
</dbReference>
<dbReference type="SUPFAM" id="SSF141986">
    <property type="entry name" value="LD-carboxypeptidase A C-terminal domain-like"/>
    <property type="match status" value="1"/>
</dbReference>
<evidence type="ECO:0000256" key="4">
    <source>
        <dbReference type="ARBA" id="ARBA00022801"/>
    </source>
</evidence>
<comment type="similarity">
    <text evidence="1">Belongs to the peptidase S66 family.</text>
</comment>
<protein>
    <submittedName>
        <fullName evidence="9">Peptidase S66</fullName>
    </submittedName>
</protein>